<gene>
    <name evidence="3" type="ORF">OFY01_29555</name>
</gene>
<dbReference type="RefSeq" id="WP_266605099.1">
    <property type="nucleotide sequence ID" value="NZ_JAPHNL010000323.1"/>
</dbReference>
<feature type="compositionally biased region" description="Pro residues" evidence="1">
    <location>
        <begin position="1"/>
        <end position="22"/>
    </location>
</feature>
<sequence>MSTPPPPQPNPYGQPPQQPPNPYAHQPHPGFPQQQPHPGFPQQQPYPGFPQWQPPKKKSRAGLVLGIVGGVLGIVLIGVGALAYVGIRYDKSFPKAEYRLELTKTLLDGKYELAKDLSRDKGSEIADHADGDWDAKDVTGVVAQYTRGGNQSDGVLIVSGMYGRFKNTDKARNSMMKGGSEADNATLVVEPRDFHPAGTDVTITCQVLTHGSGITKVTMPMCAWTDGNTGASVAEITPRIAAQNPQDVDLAAAAATAAKVRSELRKPVD</sequence>
<feature type="transmembrane region" description="Helical" evidence="2">
    <location>
        <begin position="63"/>
        <end position="87"/>
    </location>
</feature>
<feature type="compositionally biased region" description="Low complexity" evidence="1">
    <location>
        <begin position="23"/>
        <end position="51"/>
    </location>
</feature>
<name>A0ABT3U3D4_9ACTN</name>
<protein>
    <submittedName>
        <fullName evidence="3">Uncharacterized protein</fullName>
    </submittedName>
</protein>
<feature type="region of interest" description="Disordered" evidence="1">
    <location>
        <begin position="1"/>
        <end position="55"/>
    </location>
</feature>
<keyword evidence="2" id="KW-0812">Transmembrane</keyword>
<proteinExistence type="predicted"/>
<keyword evidence="2" id="KW-1133">Transmembrane helix</keyword>
<evidence type="ECO:0000256" key="2">
    <source>
        <dbReference type="SAM" id="Phobius"/>
    </source>
</evidence>
<accession>A0ABT3U3D4</accession>
<reference evidence="3" key="1">
    <citation type="submission" date="2022-10" db="EMBL/GenBank/DDBJ databases">
        <title>Streptomyces beihaiensis sp. nov., a chitin degrading actinobacterium, isolated from shrimp pond soil.</title>
        <authorList>
            <person name="Xie J."/>
            <person name="Shen N."/>
        </authorList>
    </citation>
    <scope>NUCLEOTIDE SEQUENCE</scope>
    <source>
        <strain evidence="3">GXMU-J5</strain>
    </source>
</reference>
<dbReference type="SUPFAM" id="SSF81995">
    <property type="entry name" value="beta-sandwich domain of Sec23/24"/>
    <property type="match status" value="1"/>
</dbReference>
<evidence type="ECO:0000256" key="1">
    <source>
        <dbReference type="SAM" id="MobiDB-lite"/>
    </source>
</evidence>
<dbReference type="EMBL" id="JAPHNL010000323">
    <property type="protein sequence ID" value="MCX3063830.1"/>
    <property type="molecule type" value="Genomic_DNA"/>
</dbReference>
<organism evidence="3 4">
    <name type="scientific">Streptomyces beihaiensis</name>
    <dbReference type="NCBI Taxonomy" id="2984495"/>
    <lineage>
        <taxon>Bacteria</taxon>
        <taxon>Bacillati</taxon>
        <taxon>Actinomycetota</taxon>
        <taxon>Actinomycetes</taxon>
        <taxon>Kitasatosporales</taxon>
        <taxon>Streptomycetaceae</taxon>
        <taxon>Streptomyces</taxon>
    </lineage>
</organism>
<keyword evidence="4" id="KW-1185">Reference proteome</keyword>
<dbReference type="Proteomes" id="UP001163064">
    <property type="component" value="Unassembled WGS sequence"/>
</dbReference>
<keyword evidence="2" id="KW-0472">Membrane</keyword>
<comment type="caution">
    <text evidence="3">The sequence shown here is derived from an EMBL/GenBank/DDBJ whole genome shotgun (WGS) entry which is preliminary data.</text>
</comment>
<evidence type="ECO:0000313" key="4">
    <source>
        <dbReference type="Proteomes" id="UP001163064"/>
    </source>
</evidence>
<evidence type="ECO:0000313" key="3">
    <source>
        <dbReference type="EMBL" id="MCX3063830.1"/>
    </source>
</evidence>